<dbReference type="AlphaFoldDB" id="A0A8S1GSX9"/>
<evidence type="ECO:0000313" key="3">
    <source>
        <dbReference type="Proteomes" id="UP000835052"/>
    </source>
</evidence>
<accession>A0A8S1GSX9</accession>
<protein>
    <submittedName>
        <fullName evidence="2">Uncharacterized protein</fullName>
    </submittedName>
</protein>
<dbReference type="EMBL" id="CAJGYM010000003">
    <property type="protein sequence ID" value="CAD6185888.1"/>
    <property type="molecule type" value="Genomic_DNA"/>
</dbReference>
<proteinExistence type="predicted"/>
<sequence length="72" mass="7712">MGREGGESAEGLGRPEERTPRPPPFFASSSAISLSLTVLAPPNPSNPLYAHTPCETSEGDAQQETEENKNWS</sequence>
<organism evidence="2 3">
    <name type="scientific">Caenorhabditis auriculariae</name>
    <dbReference type="NCBI Taxonomy" id="2777116"/>
    <lineage>
        <taxon>Eukaryota</taxon>
        <taxon>Metazoa</taxon>
        <taxon>Ecdysozoa</taxon>
        <taxon>Nematoda</taxon>
        <taxon>Chromadorea</taxon>
        <taxon>Rhabditida</taxon>
        <taxon>Rhabditina</taxon>
        <taxon>Rhabditomorpha</taxon>
        <taxon>Rhabditoidea</taxon>
        <taxon>Rhabditidae</taxon>
        <taxon>Peloderinae</taxon>
        <taxon>Caenorhabditis</taxon>
    </lineage>
</organism>
<reference evidence="2" key="1">
    <citation type="submission" date="2020-10" db="EMBL/GenBank/DDBJ databases">
        <authorList>
            <person name="Kikuchi T."/>
        </authorList>
    </citation>
    <scope>NUCLEOTIDE SEQUENCE</scope>
    <source>
        <strain evidence="2">NKZ352</strain>
    </source>
</reference>
<keyword evidence="3" id="KW-1185">Reference proteome</keyword>
<gene>
    <name evidence="2" type="ORF">CAUJ_LOCUS1807</name>
</gene>
<feature type="region of interest" description="Disordered" evidence="1">
    <location>
        <begin position="1"/>
        <end position="72"/>
    </location>
</feature>
<dbReference type="Proteomes" id="UP000835052">
    <property type="component" value="Unassembled WGS sequence"/>
</dbReference>
<evidence type="ECO:0000256" key="1">
    <source>
        <dbReference type="SAM" id="MobiDB-lite"/>
    </source>
</evidence>
<evidence type="ECO:0000313" key="2">
    <source>
        <dbReference type="EMBL" id="CAD6185888.1"/>
    </source>
</evidence>
<comment type="caution">
    <text evidence="2">The sequence shown here is derived from an EMBL/GenBank/DDBJ whole genome shotgun (WGS) entry which is preliminary data.</text>
</comment>
<feature type="compositionally biased region" description="Low complexity" evidence="1">
    <location>
        <begin position="26"/>
        <end position="37"/>
    </location>
</feature>
<name>A0A8S1GSX9_9PELO</name>